<dbReference type="SUPFAM" id="SSF54593">
    <property type="entry name" value="Glyoxalase/Bleomycin resistance protein/Dihydroxybiphenyl dioxygenase"/>
    <property type="match status" value="1"/>
</dbReference>
<evidence type="ECO:0000313" key="2">
    <source>
        <dbReference type="EMBL" id="GIJ03489.1"/>
    </source>
</evidence>
<accession>A0A8J3Y8X0</accession>
<dbReference type="Proteomes" id="UP000652013">
    <property type="component" value="Unassembled WGS sequence"/>
</dbReference>
<dbReference type="RefSeq" id="WP_203938757.1">
    <property type="nucleotide sequence ID" value="NZ_BAAAGJ010000005.1"/>
</dbReference>
<evidence type="ECO:0000313" key="3">
    <source>
        <dbReference type="Proteomes" id="UP000652013"/>
    </source>
</evidence>
<evidence type="ECO:0000259" key="1">
    <source>
        <dbReference type="PROSITE" id="PS51819"/>
    </source>
</evidence>
<dbReference type="Gene3D" id="3.10.180.10">
    <property type="entry name" value="2,3-Dihydroxybiphenyl 1,2-Dioxygenase, domain 1"/>
    <property type="match status" value="1"/>
</dbReference>
<gene>
    <name evidence="2" type="ORF">Sya03_28410</name>
</gene>
<keyword evidence="3" id="KW-1185">Reference proteome</keyword>
<reference evidence="2" key="1">
    <citation type="submission" date="2021-01" db="EMBL/GenBank/DDBJ databases">
        <title>Whole genome shotgun sequence of Spirilliplanes yamanashiensis NBRC 15828.</title>
        <authorList>
            <person name="Komaki H."/>
            <person name="Tamura T."/>
        </authorList>
    </citation>
    <scope>NUCLEOTIDE SEQUENCE</scope>
    <source>
        <strain evidence="2">NBRC 15828</strain>
    </source>
</reference>
<organism evidence="2 3">
    <name type="scientific">Spirilliplanes yamanashiensis</name>
    <dbReference type="NCBI Taxonomy" id="42233"/>
    <lineage>
        <taxon>Bacteria</taxon>
        <taxon>Bacillati</taxon>
        <taxon>Actinomycetota</taxon>
        <taxon>Actinomycetes</taxon>
        <taxon>Micromonosporales</taxon>
        <taxon>Micromonosporaceae</taxon>
        <taxon>Spirilliplanes</taxon>
    </lineage>
</organism>
<dbReference type="PROSITE" id="PS51819">
    <property type="entry name" value="VOC"/>
    <property type="match status" value="1"/>
</dbReference>
<dbReference type="AlphaFoldDB" id="A0A8J3Y8X0"/>
<comment type="caution">
    <text evidence="2">The sequence shown here is derived from an EMBL/GenBank/DDBJ whole genome shotgun (WGS) entry which is preliminary data.</text>
</comment>
<feature type="domain" description="VOC" evidence="1">
    <location>
        <begin position="6"/>
        <end position="112"/>
    </location>
</feature>
<protein>
    <submittedName>
        <fullName evidence="2">Glyoxalase</fullName>
    </submittedName>
</protein>
<proteinExistence type="predicted"/>
<dbReference type="InterPro" id="IPR041581">
    <property type="entry name" value="Glyoxalase_6"/>
</dbReference>
<sequence length="115" mass="11638">MTGAVRPTHVTVVLPVADLGAAVAFYRALLGRGPDEEPAPGLAEFELRPGVWLQLSTGDAAPEVLLGVDDLAAACAHAASVGAAPSPVAAEGPVCWSTLTDPDGNRLALVQLTTD</sequence>
<dbReference type="Pfam" id="PF18029">
    <property type="entry name" value="Glyoxalase_6"/>
    <property type="match status" value="1"/>
</dbReference>
<dbReference type="InterPro" id="IPR029068">
    <property type="entry name" value="Glyas_Bleomycin-R_OHBP_Dase"/>
</dbReference>
<dbReference type="InterPro" id="IPR037523">
    <property type="entry name" value="VOC_core"/>
</dbReference>
<dbReference type="CDD" id="cd06587">
    <property type="entry name" value="VOC"/>
    <property type="match status" value="1"/>
</dbReference>
<dbReference type="EMBL" id="BOOY01000020">
    <property type="protein sequence ID" value="GIJ03489.1"/>
    <property type="molecule type" value="Genomic_DNA"/>
</dbReference>
<name>A0A8J3Y8X0_9ACTN</name>